<dbReference type="Pfam" id="PF01734">
    <property type="entry name" value="Patatin"/>
    <property type="match status" value="1"/>
</dbReference>
<dbReference type="SUPFAM" id="SSF52151">
    <property type="entry name" value="FabD/lysophospholipase-like"/>
    <property type="match status" value="1"/>
</dbReference>
<evidence type="ECO:0000256" key="5">
    <source>
        <dbReference type="PROSITE-ProRule" id="PRU01161"/>
    </source>
</evidence>
<dbReference type="InterPro" id="IPR002641">
    <property type="entry name" value="PNPLA_dom"/>
</dbReference>
<keyword evidence="2" id="KW-0378">Hydrolase</keyword>
<reference evidence="8" key="3">
    <citation type="submission" date="2025-08" db="UniProtKB">
        <authorList>
            <consortium name="RefSeq"/>
        </authorList>
    </citation>
    <scope>IDENTIFICATION</scope>
    <source>
        <strain evidence="8">CBS 342.82</strain>
    </source>
</reference>
<keyword evidence="3" id="KW-0442">Lipid degradation</keyword>
<accession>A0A6J3M7K6</accession>
<name>A0A6J3M7K6_9PEZI</name>
<dbReference type="Proteomes" id="UP000504637">
    <property type="component" value="Unplaced"/>
</dbReference>
<dbReference type="GO" id="GO:0006641">
    <property type="term" value="P:triglyceride metabolic process"/>
    <property type="evidence" value="ECO:0007669"/>
    <property type="project" value="UniProtKB-ARBA"/>
</dbReference>
<feature type="domain" description="PNPLA" evidence="6">
    <location>
        <begin position="188"/>
        <end position="416"/>
    </location>
</feature>
<evidence type="ECO:0000313" key="8">
    <source>
        <dbReference type="RefSeq" id="XP_033461082.1"/>
    </source>
</evidence>
<sequence>MTLQPATTTWEQALIGGGFIVGDIAYAWGSGLWNLLTSKGEERRLLTALKNATSYEEWWDAAVAFDELREPYDWRMNPIDKYYDHRHLEERRTELARLRRNGNPIALASYLRHGLMRDLFNVTKLKLYDRTYAFTKSSIQAYIAESVDAVRYIADSPTAPHSGTGRFTAQEKLDLLHDSKGTYGSTALLLQGGSIFGLCHLGVVKALQEHHILPRVIVGTATGALIAALVCIRTSDELPHFLHGDSIDLSAFASSAQKKRDKLEADLAEYNADSSKTRIHGWFEILRRRAHRLFQQGFVLDPAVLEEAIRANVGDITFVEAYERTGRILNIEISPPNEEIPSLLNYLTAPNMLIRSAAMASHITNIESFSELSIEFLYKERDGKIRALEIGPPGSGGELRRPPSVTARRTPIARLKQQFNIDHFIVSQARPYVAPFVSPSLPYERRNKPAFTRLVRWPLDLARFDLASALKQGLLMTEIMGFLPDGLKRVLNDETIQGDFLKLVPEVQVFDWWRLLKNPSKEEVDFWIMRGERSVWPSLCALKVRCAIEVALDQAYER</sequence>
<dbReference type="Pfam" id="PF11815">
    <property type="entry name" value="DUF3336"/>
    <property type="match status" value="1"/>
</dbReference>
<dbReference type="PROSITE" id="PS51635">
    <property type="entry name" value="PNPLA"/>
    <property type="match status" value="1"/>
</dbReference>
<dbReference type="PANTHER" id="PTHR14226">
    <property type="entry name" value="NEUROPATHY TARGET ESTERASE/SWISS CHEESE D.MELANOGASTER"/>
    <property type="match status" value="1"/>
</dbReference>
<dbReference type="OrthoDB" id="10049244at2759"/>
<dbReference type="InterPro" id="IPR016035">
    <property type="entry name" value="Acyl_Trfase/lysoPLipase"/>
</dbReference>
<evidence type="ECO:0000256" key="1">
    <source>
        <dbReference type="ARBA" id="ARBA00002682"/>
    </source>
</evidence>
<organism evidence="8">
    <name type="scientific">Dissoconium aciculare CBS 342.82</name>
    <dbReference type="NCBI Taxonomy" id="1314786"/>
    <lineage>
        <taxon>Eukaryota</taxon>
        <taxon>Fungi</taxon>
        <taxon>Dikarya</taxon>
        <taxon>Ascomycota</taxon>
        <taxon>Pezizomycotina</taxon>
        <taxon>Dothideomycetes</taxon>
        <taxon>Dothideomycetidae</taxon>
        <taxon>Mycosphaerellales</taxon>
        <taxon>Dissoconiaceae</taxon>
        <taxon>Dissoconium</taxon>
    </lineage>
</organism>
<dbReference type="GeneID" id="54364580"/>
<evidence type="ECO:0000259" key="6">
    <source>
        <dbReference type="PROSITE" id="PS51635"/>
    </source>
</evidence>
<dbReference type="PANTHER" id="PTHR14226:SF44">
    <property type="entry name" value="TRIACYLGLYCEROL LIPASE 3"/>
    <property type="match status" value="1"/>
</dbReference>
<dbReference type="AlphaFoldDB" id="A0A6J3M7K6"/>
<evidence type="ECO:0000256" key="4">
    <source>
        <dbReference type="ARBA" id="ARBA00023098"/>
    </source>
</evidence>
<comment type="function">
    <text evidence="1">Probable lipid hydrolase.</text>
</comment>
<dbReference type="Gene3D" id="3.40.1090.10">
    <property type="entry name" value="Cytosolic phospholipase A2 catalytic domain"/>
    <property type="match status" value="1"/>
</dbReference>
<reference evidence="8" key="2">
    <citation type="submission" date="2020-04" db="EMBL/GenBank/DDBJ databases">
        <authorList>
            <consortium name="NCBI Genome Project"/>
        </authorList>
    </citation>
    <scope>NUCLEOTIDE SEQUENCE</scope>
    <source>
        <strain evidence="8">CBS 342.82</strain>
    </source>
</reference>
<comment type="caution">
    <text evidence="5">Lacks conserved residue(s) required for the propagation of feature annotation.</text>
</comment>
<evidence type="ECO:0000256" key="3">
    <source>
        <dbReference type="ARBA" id="ARBA00022963"/>
    </source>
</evidence>
<reference evidence="8" key="1">
    <citation type="submission" date="2020-01" db="EMBL/GenBank/DDBJ databases">
        <authorList>
            <consortium name="DOE Joint Genome Institute"/>
            <person name="Haridas S."/>
            <person name="Albert R."/>
            <person name="Binder M."/>
            <person name="Bloem J."/>
            <person name="Labutti K."/>
            <person name="Salamov A."/>
            <person name="Andreopoulos B."/>
            <person name="Baker S.E."/>
            <person name="Barry K."/>
            <person name="Bills G."/>
            <person name="Bluhm B.H."/>
            <person name="Cannon C."/>
            <person name="Castanera R."/>
            <person name="Culley D.E."/>
            <person name="Daum C."/>
            <person name="Ezra D."/>
            <person name="Gonzalez J.B."/>
            <person name="Henrissat B."/>
            <person name="Kuo A."/>
            <person name="Liang C."/>
            <person name="Lipzen A."/>
            <person name="Lutzoni F."/>
            <person name="Magnuson J."/>
            <person name="Mondo S."/>
            <person name="Nolan M."/>
            <person name="Ohm R."/>
            <person name="Pangilinan J."/>
            <person name="Park H.-J."/>
            <person name="Ramirez L."/>
            <person name="Alfaro M."/>
            <person name="Sun H."/>
            <person name="Tritt A."/>
            <person name="Yoshinaga Y."/>
            <person name="Zwiers L.-H."/>
            <person name="Turgeon B.G."/>
            <person name="Goodwin S.B."/>
            <person name="Spatafora J.W."/>
            <person name="Crous P.W."/>
            <person name="Grigoriev I.V."/>
        </authorList>
    </citation>
    <scope>NUCLEOTIDE SEQUENCE</scope>
    <source>
        <strain evidence="8">CBS 342.82</strain>
    </source>
</reference>
<dbReference type="InterPro" id="IPR050301">
    <property type="entry name" value="NTE"/>
</dbReference>
<dbReference type="RefSeq" id="XP_033461082.1">
    <property type="nucleotide sequence ID" value="XM_033606780.1"/>
</dbReference>
<dbReference type="GO" id="GO:0016042">
    <property type="term" value="P:lipid catabolic process"/>
    <property type="evidence" value="ECO:0007669"/>
    <property type="project" value="UniProtKB-KW"/>
</dbReference>
<evidence type="ECO:0000256" key="2">
    <source>
        <dbReference type="ARBA" id="ARBA00022801"/>
    </source>
</evidence>
<proteinExistence type="predicted"/>
<keyword evidence="4" id="KW-0443">Lipid metabolism</keyword>
<keyword evidence="7" id="KW-1185">Reference proteome</keyword>
<dbReference type="GO" id="GO:0004806">
    <property type="term" value="F:triacylglycerol lipase activity"/>
    <property type="evidence" value="ECO:0007669"/>
    <property type="project" value="InterPro"/>
</dbReference>
<dbReference type="InterPro" id="IPR021771">
    <property type="entry name" value="Triacylglycerol_lipase_N"/>
</dbReference>
<feature type="non-terminal residue" evidence="8">
    <location>
        <position position="558"/>
    </location>
</feature>
<protein>
    <recommendedName>
        <fullName evidence="6">PNPLA domain-containing protein</fullName>
    </recommendedName>
</protein>
<evidence type="ECO:0000313" key="7">
    <source>
        <dbReference type="Proteomes" id="UP000504637"/>
    </source>
</evidence>
<gene>
    <name evidence="8" type="ORF">K489DRAFT_393475</name>
</gene>